<feature type="chain" id="PRO_5020764559" evidence="1">
    <location>
        <begin position="21"/>
        <end position="439"/>
    </location>
</feature>
<dbReference type="RefSeq" id="WP_135762510.1">
    <property type="nucleotide sequence ID" value="NZ_RQHV01000002.1"/>
</dbReference>
<feature type="signal peptide" evidence="1">
    <location>
        <begin position="1"/>
        <end position="20"/>
    </location>
</feature>
<evidence type="ECO:0000313" key="3">
    <source>
        <dbReference type="Proteomes" id="UP000298264"/>
    </source>
</evidence>
<keyword evidence="3" id="KW-1185">Reference proteome</keyword>
<dbReference type="Pfam" id="PF07661">
    <property type="entry name" value="MORN_2"/>
    <property type="match status" value="4"/>
</dbReference>
<keyword evidence="1" id="KW-0732">Signal</keyword>
<proteinExistence type="predicted"/>
<protein>
    <submittedName>
        <fullName evidence="2">LIC20035 family adhesin</fullName>
    </submittedName>
</protein>
<gene>
    <name evidence="2" type="ORF">EHS11_00770</name>
</gene>
<evidence type="ECO:0000313" key="2">
    <source>
        <dbReference type="EMBL" id="TGN14557.1"/>
    </source>
</evidence>
<organism evidence="2 3">
    <name type="scientific">Leptospira ilyithenensis</name>
    <dbReference type="NCBI Taxonomy" id="2484901"/>
    <lineage>
        <taxon>Bacteria</taxon>
        <taxon>Pseudomonadati</taxon>
        <taxon>Spirochaetota</taxon>
        <taxon>Spirochaetia</taxon>
        <taxon>Leptospirales</taxon>
        <taxon>Leptospiraceae</taxon>
        <taxon>Leptospira</taxon>
    </lineage>
</organism>
<dbReference type="Gene3D" id="2.20.110.10">
    <property type="entry name" value="Histone H3 K4-specific methyltransferase SET7/9 N-terminal domain"/>
    <property type="match status" value="2"/>
</dbReference>
<dbReference type="InterPro" id="IPR011652">
    <property type="entry name" value="MORN_2"/>
</dbReference>
<dbReference type="EMBL" id="RQHV01000002">
    <property type="protein sequence ID" value="TGN14557.1"/>
    <property type="molecule type" value="Genomic_DNA"/>
</dbReference>
<dbReference type="OrthoDB" id="335402at2"/>
<dbReference type="Gene3D" id="3.90.930.1">
    <property type="match status" value="1"/>
</dbReference>
<dbReference type="NCBIfam" id="NF033566">
    <property type="entry name" value="adhes_LIC20035"/>
    <property type="match status" value="1"/>
</dbReference>
<dbReference type="SUPFAM" id="SSF82185">
    <property type="entry name" value="Histone H3 K4-specific methyltransferase SET7/9 N-terminal domain"/>
    <property type="match status" value="2"/>
</dbReference>
<name>A0A4R9LSU1_9LEPT</name>
<accession>A0A4R9LSU1</accession>
<comment type="caution">
    <text evidence="2">The sequence shown here is derived from an EMBL/GenBank/DDBJ whole genome shotgun (WGS) entry which is preliminary data.</text>
</comment>
<reference evidence="2" key="1">
    <citation type="journal article" date="2019" name="PLoS Negl. Trop. Dis.">
        <title>Revisiting the worldwide diversity of Leptospira species in the environment.</title>
        <authorList>
            <person name="Vincent A.T."/>
            <person name="Schiettekatte O."/>
            <person name="Bourhy P."/>
            <person name="Veyrier F.J."/>
            <person name="Picardeau M."/>
        </authorList>
    </citation>
    <scope>NUCLEOTIDE SEQUENCE [LARGE SCALE GENOMIC DNA]</scope>
    <source>
        <strain evidence="2">201400974</strain>
    </source>
</reference>
<evidence type="ECO:0000256" key="1">
    <source>
        <dbReference type="SAM" id="SignalP"/>
    </source>
</evidence>
<dbReference type="AlphaFoldDB" id="A0A4R9LSU1"/>
<sequence>MKKILLVFFLLGLTYCSSLSNKQGDTGTDEFALIIKNGKVIRIERFKNSGALKAQGEVKAECGGATCKEDQISKFAPAKIKSLSKQGIWEEYIQFEQEGSTKEKPIFKSSLDATGEYVDGKKIGIWKKPDSENPSRVIAETPWVDGKKEGIAKTYDKSGNVSSEMEYHEDQKNGSYWKKNNKGEWLEKGDFKDNEEEGTWNYYFTGTDGNGIKTTSNFKTGKKHGIESNFYKDGKLESQGNYTLDARTGLWKLYGPKENVIAEGNYSAKENAAESDVKYERTGIWKEYYSDGKVFGTGPRKHTRTGDWKYYYNNGQLAYEGKMANEAMLESAKIYDKTGKILGDGKLFFSLVKIDEESQDLKLNYKSSIPFIYFYPSGKKRIVIRSAEDATEYSEDGKETGKGGVDPSGRKMGCWTIAGKKEYYLLDKPKPNLTATQCQ</sequence>
<dbReference type="Proteomes" id="UP000298264">
    <property type="component" value="Unassembled WGS sequence"/>
</dbReference>